<name>A0A822V6F3_AGRTU</name>
<protein>
    <submittedName>
        <fullName evidence="1">Uncharacterized protein</fullName>
    </submittedName>
</protein>
<evidence type="ECO:0000313" key="2">
    <source>
        <dbReference type="Proteomes" id="UP000192074"/>
    </source>
</evidence>
<dbReference type="AlphaFoldDB" id="A0A822V6F3"/>
<dbReference type="EMBL" id="FCNL01000027">
    <property type="protein sequence ID" value="CVI20284.1"/>
    <property type="molecule type" value="Genomic_DNA"/>
</dbReference>
<proteinExistence type="predicted"/>
<dbReference type="Proteomes" id="UP000192074">
    <property type="component" value="Unassembled WGS sequence"/>
</dbReference>
<evidence type="ECO:0000313" key="1">
    <source>
        <dbReference type="EMBL" id="CVI20284.1"/>
    </source>
</evidence>
<reference evidence="1 2" key="1">
    <citation type="submission" date="2016-01" db="EMBL/GenBank/DDBJ databases">
        <authorList>
            <person name="Regsiter A."/>
            <person name="william w."/>
        </authorList>
    </citation>
    <scope>NUCLEOTIDE SEQUENCE [LARGE SCALE GENOMIC DNA]</scope>
    <source>
        <strain evidence="1 2">B6</strain>
    </source>
</reference>
<organism evidence="1 2">
    <name type="scientific">Agrobacterium tumefaciens str. B6</name>
    <dbReference type="NCBI Taxonomy" id="1183423"/>
    <lineage>
        <taxon>Bacteria</taxon>
        <taxon>Pseudomonadati</taxon>
        <taxon>Pseudomonadota</taxon>
        <taxon>Alphaproteobacteria</taxon>
        <taxon>Hyphomicrobiales</taxon>
        <taxon>Rhizobiaceae</taxon>
        <taxon>Rhizobium/Agrobacterium group</taxon>
        <taxon>Agrobacterium</taxon>
        <taxon>Agrobacterium tumefaciens complex</taxon>
    </lineage>
</organism>
<accession>A0A822V6F3</accession>
<comment type="caution">
    <text evidence="1">The sequence shown here is derived from an EMBL/GenBank/DDBJ whole genome shotgun (WGS) entry which is preliminary data.</text>
</comment>
<gene>
    <name evidence="1" type="ORF">AGR4A_Lc10036</name>
</gene>
<sequence>MEEIGGDRMTQDLDTFGRLLMKDVRDQTISEYDGMVSGKINSNSGKKLRALLDQFDQDQREAIKNIILTQIDGAIHNFLWLIEKGGDSSFPVVLNGGIPPVDLATASDGLTGELYSDEGWIARYSMNRGTF</sequence>